<feature type="compositionally biased region" description="Low complexity" evidence="2">
    <location>
        <begin position="120"/>
        <end position="139"/>
    </location>
</feature>
<protein>
    <submittedName>
        <fullName evidence="3">Uncharacterized protein</fullName>
    </submittedName>
</protein>
<evidence type="ECO:0000256" key="2">
    <source>
        <dbReference type="SAM" id="MobiDB-lite"/>
    </source>
</evidence>
<feature type="coiled-coil region" evidence="1">
    <location>
        <begin position="967"/>
        <end position="1020"/>
    </location>
</feature>
<feature type="compositionally biased region" description="Basic and acidic residues" evidence="2">
    <location>
        <begin position="232"/>
        <end position="243"/>
    </location>
</feature>
<feature type="compositionally biased region" description="Acidic residues" evidence="2">
    <location>
        <begin position="695"/>
        <end position="707"/>
    </location>
</feature>
<gene>
    <name evidence="3" type="ORF">KP79_PYT18845</name>
</gene>
<feature type="compositionally biased region" description="Acidic residues" evidence="2">
    <location>
        <begin position="721"/>
        <end position="731"/>
    </location>
</feature>
<feature type="region of interest" description="Disordered" evidence="2">
    <location>
        <begin position="420"/>
        <end position="543"/>
    </location>
</feature>
<feature type="region of interest" description="Disordered" evidence="2">
    <location>
        <begin position="822"/>
        <end position="845"/>
    </location>
</feature>
<feature type="compositionally biased region" description="Polar residues" evidence="2">
    <location>
        <begin position="1"/>
        <end position="10"/>
    </location>
</feature>
<feature type="compositionally biased region" description="Acidic residues" evidence="2">
    <location>
        <begin position="78"/>
        <end position="87"/>
    </location>
</feature>
<evidence type="ECO:0000313" key="3">
    <source>
        <dbReference type="EMBL" id="OWF41700.1"/>
    </source>
</evidence>
<evidence type="ECO:0000256" key="1">
    <source>
        <dbReference type="SAM" id="Coils"/>
    </source>
</evidence>
<evidence type="ECO:0000313" key="4">
    <source>
        <dbReference type="Proteomes" id="UP000242188"/>
    </source>
</evidence>
<sequence length="1300" mass="145134">MGQQQSQTVNREPVVRRPPSRPVAPPSARPVSDLGPKGPSYHNPVNKVLPAVLPTKHQLRPVSQEMSKIIPNYKDIYAYDDDDNEDNDSLKTNHVIENELNNGQIPQSNGSIPNGNVAHSETGSMASDSSSSGRAPSVSFDPARKNKVHRRQQSATSSLYSRENTIVEDPKESLELRGKLDSMSTSCPQVSIPVRSTFDMDSSLNMTYAQFAEARRNKTLSMIEQKTGKRIEDLSNDLSEHTSRPVTNLVRSNSAKSTKSMDALDGRKKKQRAPAPPLNRPPPPPAPPTSKSAPSTPRGPIRSKSQQAPQRPANPPPVYMRSYSVHNEPPADYDMEDVSIPPPPPLQGILKTSKSYYTKSRSNSVEYADEVHNNGIGYNDRQMKERKPPSRTNSQRVPPIVAPIRQEDPLLLEIQKLAEKKAARRQMSEEKEKEKQRMAEEERIKQRAEEKEIATEKEKVAEQEKSPTNGASNSNNTEPSLVLSSSSVKHVLQKQDAVEEGSKVPPPPPAVSAPAPTPGTSTLERKPSTTSSSSSADSAMRRLSSLLQHDIKVAAQAKATKIVKKSTKVKEKPKDPSEVFREQLAKAASDREQRSKTEMTIDELMKKKREEENNVPVTGRVIEDTNSTVFKSDKLVVKKKEDSGMENHKEVLTLDLDTNKYPKHRFEKKSQKKESKDGKNDDSLAKNSRQRVQESESEEEKVQEEMDDVRNSSIYTREDWTPCDDLDSDDNLSDKDEMMTSRGNAQGFKSTIVPSKVNDLKIKEKKGKGKENKYTKRNSDMGTDERRKYDSIKRFKKSVHKSVKNAFGSISKAGGKIIKRQKSEDLEVVNEPPPPPNWKLRSSVSAPQAMNQNFESEQALKYMVPHGFSDHNSDSSDTEEEYEKMRVNFGPEDDRTDEDEDSEKEEIHQMRRAGVAYIGKKGQIVVLPEYENVPAGKDRNSTVEFEGHAPKIYQKKKKYTFDNTVRKKDRLKREEMLKEEVKREEEKREEERKIAEAKEKEIEKVREMEARERLQRLETQAQLQQQYLQQQQMGILSAPPLPPPAGFQQGYNASMDYSQLLSQANLPQTGYNMPFGSQPMFSAPVYPGMPNMSLDDLSQYMRMMSMQGSAPNPQQQYAFMLNSVNLANQGGFDRMQGGGLLHMLGHQDSAKYFKTSSQEYLDSDRNQVFNNWVGPTKQTASKATVVPTPQIVQSSGGTTVNGNSVTVSGPRVSTHSGGQIRTNIMVNDDESDTSDGLSPQNAALASATNVGPTIISGFDGDGGHRTKISVSVSNKQRGCNRQTSFSSVSSQPGSETSAER</sequence>
<feature type="compositionally biased region" description="Basic and acidic residues" evidence="2">
    <location>
        <begin position="420"/>
        <end position="465"/>
    </location>
</feature>
<feature type="compositionally biased region" description="Basic and acidic residues" evidence="2">
    <location>
        <begin position="769"/>
        <end position="788"/>
    </location>
</feature>
<dbReference type="Proteomes" id="UP000242188">
    <property type="component" value="Unassembled WGS sequence"/>
</dbReference>
<feature type="compositionally biased region" description="Basic and acidic residues" evidence="2">
    <location>
        <begin position="668"/>
        <end position="684"/>
    </location>
</feature>
<feature type="compositionally biased region" description="Polar residues" evidence="2">
    <location>
        <begin position="244"/>
        <end position="260"/>
    </location>
</feature>
<accession>A0A210PYY2</accession>
<name>A0A210PYY2_MIZYE</name>
<feature type="region of interest" description="Disordered" evidence="2">
    <location>
        <begin position="232"/>
        <end position="350"/>
    </location>
</feature>
<feature type="region of interest" description="Disordered" evidence="2">
    <location>
        <begin position="1272"/>
        <end position="1300"/>
    </location>
</feature>
<organism evidence="3 4">
    <name type="scientific">Mizuhopecten yessoensis</name>
    <name type="common">Japanese scallop</name>
    <name type="synonym">Patinopecten yessoensis</name>
    <dbReference type="NCBI Taxonomy" id="6573"/>
    <lineage>
        <taxon>Eukaryota</taxon>
        <taxon>Metazoa</taxon>
        <taxon>Spiralia</taxon>
        <taxon>Lophotrochozoa</taxon>
        <taxon>Mollusca</taxon>
        <taxon>Bivalvia</taxon>
        <taxon>Autobranchia</taxon>
        <taxon>Pteriomorphia</taxon>
        <taxon>Pectinida</taxon>
        <taxon>Pectinoidea</taxon>
        <taxon>Pectinidae</taxon>
        <taxon>Mizuhopecten</taxon>
    </lineage>
</organism>
<feature type="compositionally biased region" description="Low complexity" evidence="2">
    <location>
        <begin position="289"/>
        <end position="298"/>
    </location>
</feature>
<feature type="region of interest" description="Disordered" evidence="2">
    <location>
        <begin position="78"/>
        <end position="187"/>
    </location>
</feature>
<keyword evidence="4" id="KW-1185">Reference proteome</keyword>
<feature type="region of interest" description="Disordered" evidence="2">
    <location>
        <begin position="1"/>
        <end position="49"/>
    </location>
</feature>
<feature type="compositionally biased region" description="Pro residues" evidence="2">
    <location>
        <begin position="504"/>
        <end position="517"/>
    </location>
</feature>
<proteinExistence type="predicted"/>
<feature type="compositionally biased region" description="Polar residues" evidence="2">
    <location>
        <begin position="99"/>
        <end position="119"/>
    </location>
</feature>
<reference evidence="3 4" key="1">
    <citation type="journal article" date="2017" name="Nat. Ecol. Evol.">
        <title>Scallop genome provides insights into evolution of bilaterian karyotype and development.</title>
        <authorList>
            <person name="Wang S."/>
            <person name="Zhang J."/>
            <person name="Jiao W."/>
            <person name="Li J."/>
            <person name="Xun X."/>
            <person name="Sun Y."/>
            <person name="Guo X."/>
            <person name="Huan P."/>
            <person name="Dong B."/>
            <person name="Zhang L."/>
            <person name="Hu X."/>
            <person name="Sun X."/>
            <person name="Wang J."/>
            <person name="Zhao C."/>
            <person name="Wang Y."/>
            <person name="Wang D."/>
            <person name="Huang X."/>
            <person name="Wang R."/>
            <person name="Lv J."/>
            <person name="Li Y."/>
            <person name="Zhang Z."/>
            <person name="Liu B."/>
            <person name="Lu W."/>
            <person name="Hui Y."/>
            <person name="Liang J."/>
            <person name="Zhou Z."/>
            <person name="Hou R."/>
            <person name="Li X."/>
            <person name="Liu Y."/>
            <person name="Li H."/>
            <person name="Ning X."/>
            <person name="Lin Y."/>
            <person name="Zhao L."/>
            <person name="Xing Q."/>
            <person name="Dou J."/>
            <person name="Li Y."/>
            <person name="Mao J."/>
            <person name="Guo H."/>
            <person name="Dou H."/>
            <person name="Li T."/>
            <person name="Mu C."/>
            <person name="Jiang W."/>
            <person name="Fu Q."/>
            <person name="Fu X."/>
            <person name="Miao Y."/>
            <person name="Liu J."/>
            <person name="Yu Q."/>
            <person name="Li R."/>
            <person name="Liao H."/>
            <person name="Li X."/>
            <person name="Kong Y."/>
            <person name="Jiang Z."/>
            <person name="Chourrout D."/>
            <person name="Li R."/>
            <person name="Bao Z."/>
        </authorList>
    </citation>
    <scope>NUCLEOTIDE SEQUENCE [LARGE SCALE GENOMIC DNA]</scope>
    <source>
        <strain evidence="3 4">PY_sf001</strain>
    </source>
</reference>
<feature type="region of interest" description="Disordered" evidence="2">
    <location>
        <begin position="636"/>
        <end position="788"/>
    </location>
</feature>
<keyword evidence="1" id="KW-0175">Coiled coil</keyword>
<dbReference type="STRING" id="6573.A0A210PYY2"/>
<feature type="compositionally biased region" description="Acidic residues" evidence="2">
    <location>
        <begin position="894"/>
        <end position="904"/>
    </location>
</feature>
<comment type="caution">
    <text evidence="3">The sequence shown here is derived from an EMBL/GenBank/DDBJ whole genome shotgun (WGS) entry which is preliminary data.</text>
</comment>
<dbReference type="OrthoDB" id="6156367at2759"/>
<dbReference type="PANTHER" id="PTHR48125:SF12">
    <property type="entry name" value="AT HOOK TRANSCRIPTION FACTOR FAMILY-RELATED"/>
    <property type="match status" value="1"/>
</dbReference>
<feature type="region of interest" description="Disordered" evidence="2">
    <location>
        <begin position="866"/>
        <end position="906"/>
    </location>
</feature>
<feature type="compositionally biased region" description="Basic and acidic residues" evidence="2">
    <location>
        <begin position="168"/>
        <end position="180"/>
    </location>
</feature>
<feature type="compositionally biased region" description="Pro residues" evidence="2">
    <location>
        <begin position="274"/>
        <end position="288"/>
    </location>
</feature>
<feature type="compositionally biased region" description="Basic and acidic residues" evidence="2">
    <location>
        <begin position="636"/>
        <end position="660"/>
    </location>
</feature>
<dbReference type="EMBL" id="NEDP02005371">
    <property type="protein sequence ID" value="OWF41700.1"/>
    <property type="molecule type" value="Genomic_DNA"/>
</dbReference>
<feature type="compositionally biased region" description="Low complexity" evidence="2">
    <location>
        <begin position="518"/>
        <end position="543"/>
    </location>
</feature>
<feature type="compositionally biased region" description="Basic and acidic residues" evidence="2">
    <location>
        <begin position="88"/>
        <end position="97"/>
    </location>
</feature>
<dbReference type="PANTHER" id="PTHR48125">
    <property type="entry name" value="LP07818P1"/>
    <property type="match status" value="1"/>
</dbReference>
<feature type="region of interest" description="Disordered" evidence="2">
    <location>
        <begin position="367"/>
        <end position="408"/>
    </location>
</feature>
<feature type="compositionally biased region" description="Polar residues" evidence="2">
    <location>
        <begin position="466"/>
        <end position="479"/>
    </location>
</feature>
<feature type="compositionally biased region" description="Polar residues" evidence="2">
    <location>
        <begin position="153"/>
        <end position="164"/>
    </location>
</feature>
<feature type="region of interest" description="Disordered" evidence="2">
    <location>
        <begin position="1193"/>
        <end position="1217"/>
    </location>
</feature>
<feature type="compositionally biased region" description="Polar residues" evidence="2">
    <location>
        <begin position="741"/>
        <end position="753"/>
    </location>
</feature>